<comment type="caution">
    <text evidence="2">The sequence shown here is derived from an EMBL/GenBank/DDBJ whole genome shotgun (WGS) entry which is preliminary data.</text>
</comment>
<keyword evidence="3" id="KW-1185">Reference proteome</keyword>
<evidence type="ECO:0000313" key="3">
    <source>
        <dbReference type="Proteomes" id="UP000688137"/>
    </source>
</evidence>
<protein>
    <recommendedName>
        <fullName evidence="4">Transmembrane protein</fullName>
    </recommendedName>
</protein>
<keyword evidence="1" id="KW-0812">Transmembrane</keyword>
<dbReference type="Proteomes" id="UP000688137">
    <property type="component" value="Unassembled WGS sequence"/>
</dbReference>
<dbReference type="AlphaFoldDB" id="A0A8S1K7H4"/>
<proteinExistence type="predicted"/>
<feature type="transmembrane region" description="Helical" evidence="1">
    <location>
        <begin position="33"/>
        <end position="60"/>
    </location>
</feature>
<reference evidence="2" key="1">
    <citation type="submission" date="2021-01" db="EMBL/GenBank/DDBJ databases">
        <authorList>
            <consortium name="Genoscope - CEA"/>
            <person name="William W."/>
        </authorList>
    </citation>
    <scope>NUCLEOTIDE SEQUENCE</scope>
</reference>
<keyword evidence="1" id="KW-0472">Membrane</keyword>
<evidence type="ECO:0000256" key="1">
    <source>
        <dbReference type="SAM" id="Phobius"/>
    </source>
</evidence>
<gene>
    <name evidence="2" type="ORF">PPRIM_AZ9-3.1.T0140143</name>
</gene>
<organism evidence="2 3">
    <name type="scientific">Paramecium primaurelia</name>
    <dbReference type="NCBI Taxonomy" id="5886"/>
    <lineage>
        <taxon>Eukaryota</taxon>
        <taxon>Sar</taxon>
        <taxon>Alveolata</taxon>
        <taxon>Ciliophora</taxon>
        <taxon>Intramacronucleata</taxon>
        <taxon>Oligohymenophorea</taxon>
        <taxon>Peniculida</taxon>
        <taxon>Parameciidae</taxon>
        <taxon>Paramecium</taxon>
    </lineage>
</organism>
<dbReference type="EMBL" id="CAJJDM010000011">
    <property type="protein sequence ID" value="CAD8049745.1"/>
    <property type="molecule type" value="Genomic_DNA"/>
</dbReference>
<keyword evidence="1" id="KW-1133">Transmembrane helix</keyword>
<evidence type="ECO:0008006" key="4">
    <source>
        <dbReference type="Google" id="ProtNLM"/>
    </source>
</evidence>
<accession>A0A8S1K7H4</accession>
<sequence>MQFIYKNTLQQDCLLLCRIEIKMQQKRFKKQMLCGYLFSQFILQFPIIHLIQFTILFQIINSQYNNRNNNQAKNLILVVKIVNDKDQSLYFKTQKNMECIDYNLVKSLIF</sequence>
<name>A0A8S1K7H4_PARPR</name>
<evidence type="ECO:0000313" key="2">
    <source>
        <dbReference type="EMBL" id="CAD8049745.1"/>
    </source>
</evidence>